<dbReference type="OrthoDB" id="2560085at2759"/>
<keyword evidence="3" id="KW-1185">Reference proteome</keyword>
<evidence type="ECO:0000256" key="1">
    <source>
        <dbReference type="SAM" id="Phobius"/>
    </source>
</evidence>
<keyword evidence="1" id="KW-0812">Transmembrane</keyword>
<dbReference type="STRING" id="1328759.A0A5C2SP48"/>
<dbReference type="Proteomes" id="UP000313359">
    <property type="component" value="Unassembled WGS sequence"/>
</dbReference>
<organism evidence="2 3">
    <name type="scientific">Lentinus tigrinus ALCF2SS1-6</name>
    <dbReference type="NCBI Taxonomy" id="1328759"/>
    <lineage>
        <taxon>Eukaryota</taxon>
        <taxon>Fungi</taxon>
        <taxon>Dikarya</taxon>
        <taxon>Basidiomycota</taxon>
        <taxon>Agaricomycotina</taxon>
        <taxon>Agaricomycetes</taxon>
        <taxon>Polyporales</taxon>
        <taxon>Polyporaceae</taxon>
        <taxon>Lentinus</taxon>
    </lineage>
</organism>
<dbReference type="AlphaFoldDB" id="A0A5C2SP48"/>
<sequence length="232" mass="24050">MAPVTAPYKFARLVSLFLSFSFGVVGLGLGVDALVKGNDDKAKVRSLVPPATSVDIDTSDAVSAGAVVTAFCAALAVMSLLSLLLLLIPSLSTAKRGPTLATRTLPLQAILLTLLTLGLFGSLVAFTDFVANRQAKVTASIGGIAVPPAIVQGIEKAIGTTPVYHELSYLRLAVILPWIAFLFGAISSVLSLLAASQSRRESAVYRDTASDATGADLANEKKGNVNVRQAPV</sequence>
<feature type="transmembrane region" description="Helical" evidence="1">
    <location>
        <begin position="175"/>
        <end position="196"/>
    </location>
</feature>
<keyword evidence="1" id="KW-0472">Membrane</keyword>
<gene>
    <name evidence="2" type="ORF">L227DRAFT_210712</name>
</gene>
<protein>
    <recommendedName>
        <fullName evidence="4">Transmembrane protein</fullName>
    </recommendedName>
</protein>
<reference evidence="2" key="1">
    <citation type="journal article" date="2018" name="Genome Biol. Evol.">
        <title>Genomics and development of Lentinus tigrinus, a white-rot wood-decaying mushroom with dimorphic fruiting bodies.</title>
        <authorList>
            <person name="Wu B."/>
            <person name="Xu Z."/>
            <person name="Knudson A."/>
            <person name="Carlson A."/>
            <person name="Chen N."/>
            <person name="Kovaka S."/>
            <person name="LaButti K."/>
            <person name="Lipzen A."/>
            <person name="Pennachio C."/>
            <person name="Riley R."/>
            <person name="Schakwitz W."/>
            <person name="Umezawa K."/>
            <person name="Ohm R.A."/>
            <person name="Grigoriev I.V."/>
            <person name="Nagy L.G."/>
            <person name="Gibbons J."/>
            <person name="Hibbett D."/>
        </authorList>
    </citation>
    <scope>NUCLEOTIDE SEQUENCE [LARGE SCALE GENOMIC DNA]</scope>
    <source>
        <strain evidence="2">ALCF2SS1-6</strain>
    </source>
</reference>
<evidence type="ECO:0000313" key="2">
    <source>
        <dbReference type="EMBL" id="RPD65411.1"/>
    </source>
</evidence>
<proteinExistence type="predicted"/>
<feature type="transmembrane region" description="Helical" evidence="1">
    <location>
        <begin position="109"/>
        <end position="127"/>
    </location>
</feature>
<dbReference type="EMBL" id="ML122252">
    <property type="protein sequence ID" value="RPD65411.1"/>
    <property type="molecule type" value="Genomic_DNA"/>
</dbReference>
<accession>A0A5C2SP48</accession>
<evidence type="ECO:0000313" key="3">
    <source>
        <dbReference type="Proteomes" id="UP000313359"/>
    </source>
</evidence>
<evidence type="ECO:0008006" key="4">
    <source>
        <dbReference type="Google" id="ProtNLM"/>
    </source>
</evidence>
<feature type="transmembrane region" description="Helical" evidence="1">
    <location>
        <begin position="61"/>
        <end position="88"/>
    </location>
</feature>
<keyword evidence="1" id="KW-1133">Transmembrane helix</keyword>
<name>A0A5C2SP48_9APHY</name>